<keyword evidence="1" id="KW-0175">Coiled coil</keyword>
<keyword evidence="2" id="KW-0732">Signal</keyword>
<dbReference type="EMBL" id="JABGBW010000008">
    <property type="protein sequence ID" value="MBC2576626.1"/>
    <property type="molecule type" value="Genomic_DNA"/>
</dbReference>
<sequence>MKNKKCKLNKKMLSITLSLMMTSSAVAPSFAIKNSDGVDNSVFSMQSNNQETEITEKTKQELNKLIDEMLNNKELVHRYIGTPFIRTTDNGTPFDVYSDRNKLTKEAVEATSWYLVWQLAQHHKNNVDNYTEDQAKNAINELYQYKKAYCFDLGNELKKDGFYETTTGNFKIFNLKNLGQFNPAQDLFEKTEENNELKELFGSTVQIYKSGNNIEMIMSANTDKVKEIKSLSVNGVASINPKVEILRPSADNHTPLFYVTIPGEIKGNQLVITNFKYVDENSQEHTLNTPFGIEMDYSKFIFQNDNPQRRKGEGSNRIKEWINRGNDYVNSHMDSPVQQKKISDAVKELKTFQSIQTPDRENLTEMYEIVKPIYEAEYKETIKEILRTKISLQKSNIDDGFYDEKTYTNQSLNKIRDLLNETNKSMENSNLMKLTTDIETIGNASILFLRYNTKKLEKLLEKAEEKNISDYKANSALAEFITVKEESEKWIKTAKQKKTLDNNTKPLFEKLKKAINSLERKDGKLEEKITENYEDKEKENDAVYLVNIDLKNDTGKSDSLYKEFLNTKVKYEISNNGKTKKLYIDLKPIYNNGEIEQLVKSLSYTGKGNVFGSADVIKKELVNIWNKKIDTPTQIVLNVDGQTESIPVQIDYYYKDGSIKTTSFEKLIVDYDSKEDYLEEPNKPSDKTELNKKLKEAKNKYNKWVLSEKYTDKSLDAINNIIIEIENVISQDLSKEQIDAFIIKLSELEGKLVQKSETQVSKTYTVNVRFLKEDASGDSHASTTLVSRAKLTTDKDGNFLTLKLNPMYNSDSQPTGVISKLYYYKDNDKNSNKMDVEVLKQSKITMSHESFTKEYTYPSKVKIPVDGTTKDLHIYSESASPVFKEEVHGHNILLRIDYDGKSEGYSENEVDKKELIALINSVNEKYYSSWKNIMSDKAYTALINNLKKAKEVRNKIDFTEQDVKSAFNNLASAKLLADLYITSENTKNQTEADLKSDELSGKFTSESINNAKKYIKNQREEILNALGESKVDAEKVNKLNAQLLSETIKHLRYDVSVLEAKIKSAEEKINSGEYKENSVEDLKAEVKKSKEYVERAKKEKGIDERSKYEKAIEASEKLLIKKEEVPNLNKKPLEDKIETAKKIKIGNKTDKAFATLRSAIEKAVSKLNSATKNSEIEAAVKELDTAIDTFNSSEDKKQEEKLNEIKSEIKTKDGKISMANDFLLNKSIKAMYNKEKNESTYELTFKKYDGPQKRAALSESKSSVSRLWYLDGKDYKEASLIKSEDGNNTFKFSKSGKIEKEIRIKIFIPAMNSEQEAKLLLNLKEDKVKEFKSIEGKNRYATAAKISEVLFPKTNDKAVIASGVTPIDALATSTYAKSINAPILLANKKGIPTETLDEIRRLGVKEVSIVGGYSTIGKDVDEKLKTMGIDVVRIYGSNRYKTAQKLLQKSSLKSKKYVVVNGINYADAISISGYCAQNNFGMILSDGISIDDKDMDLIKNADEVIIIGGTSSISRNIENKISKIVKNTSRISGKDRYETSLKISERLYKEINSILISAGTDEKVIDALSGSQLAAGKKAPIQLVGNNISEGQKEYIKSKNIKDTIILGGKSSVSETIRNIIKSL</sequence>
<dbReference type="Gene3D" id="3.40.50.12090">
    <property type="match status" value="2"/>
</dbReference>
<feature type="signal peptide" evidence="2">
    <location>
        <begin position="1"/>
        <end position="27"/>
    </location>
</feature>
<dbReference type="Pfam" id="PF04122">
    <property type="entry name" value="CW_binding_2"/>
    <property type="match status" value="3"/>
</dbReference>
<protein>
    <submittedName>
        <fullName evidence="3">Iron transport-associated domain protein</fullName>
    </submittedName>
</protein>
<dbReference type="InterPro" id="IPR051922">
    <property type="entry name" value="Bact_Sporulation_Assoc"/>
</dbReference>
<proteinExistence type="predicted"/>
<evidence type="ECO:0000313" key="3">
    <source>
        <dbReference type="EMBL" id="MBC2576626.1"/>
    </source>
</evidence>
<organism evidence="3 4">
    <name type="scientific">Peptostreptococcus canis</name>
    <dbReference type="NCBI Taxonomy" id="1159213"/>
    <lineage>
        <taxon>Bacteria</taxon>
        <taxon>Bacillati</taxon>
        <taxon>Bacillota</taxon>
        <taxon>Clostridia</taxon>
        <taxon>Peptostreptococcales</taxon>
        <taxon>Peptostreptococcaceae</taxon>
        <taxon>Peptostreptococcus</taxon>
    </lineage>
</organism>
<reference evidence="3 4" key="1">
    <citation type="submission" date="2020-05" db="EMBL/GenBank/DDBJ databases">
        <title>Draft genome of xy-202 and genomic insight in genome of the genus Peptostreptococcus.</title>
        <authorList>
            <person name="Zhang Z."/>
        </authorList>
    </citation>
    <scope>NUCLEOTIDE SEQUENCE [LARGE SCALE GENOMIC DNA]</scope>
    <source>
        <strain evidence="3 4">DSM 27025</strain>
    </source>
</reference>
<evidence type="ECO:0000256" key="1">
    <source>
        <dbReference type="SAM" id="Coils"/>
    </source>
</evidence>
<comment type="caution">
    <text evidence="3">The sequence shown here is derived from an EMBL/GenBank/DDBJ whole genome shotgun (WGS) entry which is preliminary data.</text>
</comment>
<accession>A0ABR6TNR2</accession>
<feature type="coiled-coil region" evidence="1">
    <location>
        <begin position="1048"/>
        <end position="1099"/>
    </location>
</feature>
<evidence type="ECO:0000313" key="4">
    <source>
        <dbReference type="Proteomes" id="UP000713904"/>
    </source>
</evidence>
<gene>
    <name evidence="3" type="ORF">HLB29_07980</name>
</gene>
<evidence type="ECO:0000256" key="2">
    <source>
        <dbReference type="SAM" id="SignalP"/>
    </source>
</evidence>
<dbReference type="PANTHER" id="PTHR30032">
    <property type="entry name" value="N-ACETYLMURAMOYL-L-ALANINE AMIDASE-RELATED"/>
    <property type="match status" value="1"/>
</dbReference>
<dbReference type="PANTHER" id="PTHR30032:SF1">
    <property type="entry name" value="N-ACETYLMURAMOYL-L-ALANINE AMIDASE LYTC"/>
    <property type="match status" value="1"/>
</dbReference>
<feature type="chain" id="PRO_5045596393" evidence="2">
    <location>
        <begin position="28"/>
        <end position="1624"/>
    </location>
</feature>
<keyword evidence="4" id="KW-1185">Reference proteome</keyword>
<dbReference type="RefSeq" id="WP_185624646.1">
    <property type="nucleotide sequence ID" value="NZ_JABGBW010000008.1"/>
</dbReference>
<dbReference type="InterPro" id="IPR007253">
    <property type="entry name" value="Cell_wall-bd_2"/>
</dbReference>
<dbReference type="Proteomes" id="UP000713904">
    <property type="component" value="Unassembled WGS sequence"/>
</dbReference>
<name>A0ABR6TNR2_9FIRM</name>
<dbReference type="Gene3D" id="1.20.1270.90">
    <property type="entry name" value="AF1782-like"/>
    <property type="match status" value="1"/>
</dbReference>